<dbReference type="GO" id="GO:0003676">
    <property type="term" value="F:nucleic acid binding"/>
    <property type="evidence" value="ECO:0007669"/>
    <property type="project" value="InterPro"/>
</dbReference>
<dbReference type="EMBL" id="CP021558">
    <property type="protein sequence ID" value="AUE03203.1"/>
    <property type="molecule type" value="Genomic_DNA"/>
</dbReference>
<name>A0A2K9B9X8_BIFBR</name>
<dbReference type="InterPro" id="IPR036397">
    <property type="entry name" value="RNaseH_sf"/>
</dbReference>
<dbReference type="Proteomes" id="UP000232491">
    <property type="component" value="Chromosome"/>
</dbReference>
<feature type="domain" description="Exonuclease" evidence="1">
    <location>
        <begin position="63"/>
        <end position="127"/>
    </location>
</feature>
<protein>
    <recommendedName>
        <fullName evidence="1">Exonuclease domain-containing protein</fullName>
    </recommendedName>
</protein>
<dbReference type="InterPro" id="IPR013520">
    <property type="entry name" value="Ribonucl_H"/>
</dbReference>
<organism evidence="2 3">
    <name type="scientific">Bifidobacterium breve</name>
    <dbReference type="NCBI Taxonomy" id="1685"/>
    <lineage>
        <taxon>Bacteria</taxon>
        <taxon>Bacillati</taxon>
        <taxon>Actinomycetota</taxon>
        <taxon>Actinomycetes</taxon>
        <taxon>Bifidobacteriales</taxon>
        <taxon>Bifidobacteriaceae</taxon>
        <taxon>Bifidobacterium</taxon>
    </lineage>
</organism>
<evidence type="ECO:0000313" key="2">
    <source>
        <dbReference type="EMBL" id="AUE03203.1"/>
    </source>
</evidence>
<dbReference type="GO" id="GO:0004527">
    <property type="term" value="F:exonuclease activity"/>
    <property type="evidence" value="ECO:0007669"/>
    <property type="project" value="UniProtKB-ARBA"/>
</dbReference>
<dbReference type="Gene3D" id="3.30.420.10">
    <property type="entry name" value="Ribonuclease H-like superfamily/Ribonuclease H"/>
    <property type="match status" value="1"/>
</dbReference>
<dbReference type="SUPFAM" id="SSF53098">
    <property type="entry name" value="Ribonuclease H-like"/>
    <property type="match status" value="1"/>
</dbReference>
<evidence type="ECO:0000259" key="1">
    <source>
        <dbReference type="Pfam" id="PF00929"/>
    </source>
</evidence>
<dbReference type="InterPro" id="IPR012337">
    <property type="entry name" value="RNaseH-like_sf"/>
</dbReference>
<dbReference type="Pfam" id="PF00929">
    <property type="entry name" value="RNase_T"/>
    <property type="match status" value="1"/>
</dbReference>
<dbReference type="AlphaFoldDB" id="A0A2K9B9X8"/>
<accession>A0A2K9B9X8</accession>
<proteinExistence type="predicted"/>
<sequence>MRCLMHTARIPMHTTGFFSNTGKKTGLFSPVLEILVSDAGRNRAERIRARMNENTDDRPTRLLWVDTETTGLDPRTDPILEIGMIATGPDLEPVDDGFHTVVHWDGEPSGFIRAMHGPNGLLAECAHPSAPGMFAAALSARDYVETQLDAGVRLLPAGSTVRFDRDMIDSWMPGVLDGCSHRSLDVSALYEAVRMWNPTVLPDMAKTTDHRVMHCLADTLRFAREHRRLVCSIR</sequence>
<reference evidence="2 3" key="1">
    <citation type="submission" date="2017-05" db="EMBL/GenBank/DDBJ databases">
        <title>Comparative genomics and methylome analysis of the gut commensal Bifidobacterium breve.</title>
        <authorList>
            <person name="Bottacini F."/>
            <person name="Morrissey R."/>
            <person name="Roberts R.J."/>
            <person name="James K."/>
            <person name="van Breen J."/>
            <person name="Egan M."/>
            <person name="Lambert J."/>
            <person name="van Limpt K."/>
            <person name="Stanton C."/>
            <person name="Knol J."/>
            <person name="O' Connell Motherway M."/>
            <person name="van Sinderen D."/>
        </authorList>
    </citation>
    <scope>NUCLEOTIDE SEQUENCE [LARGE SCALE GENOMIC DNA]</scope>
    <source>
        <strain evidence="2 3">215W447a</strain>
    </source>
</reference>
<evidence type="ECO:0000313" key="3">
    <source>
        <dbReference type="Proteomes" id="UP000232491"/>
    </source>
</evidence>
<gene>
    <name evidence="2" type="ORF">BB215W447A_1187</name>
</gene>